<evidence type="ECO:0000313" key="2">
    <source>
        <dbReference type="EMBL" id="POU63013.1"/>
    </source>
</evidence>
<dbReference type="Pfam" id="PF01575">
    <property type="entry name" value="MaoC_dehydratas"/>
    <property type="match status" value="1"/>
</dbReference>
<dbReference type="SUPFAM" id="SSF54637">
    <property type="entry name" value="Thioesterase/thiol ester dehydrase-isomerase"/>
    <property type="match status" value="1"/>
</dbReference>
<dbReference type="OrthoDB" id="9759612at2"/>
<gene>
    <name evidence="2" type="ORF">C3430_20130</name>
</gene>
<evidence type="ECO:0000313" key="3">
    <source>
        <dbReference type="Proteomes" id="UP000237003"/>
    </source>
</evidence>
<name>A0A2S4RT97_CITAM</name>
<dbReference type="InterPro" id="IPR002539">
    <property type="entry name" value="MaoC-like_dom"/>
</dbReference>
<dbReference type="Proteomes" id="UP000237003">
    <property type="component" value="Unassembled WGS sequence"/>
</dbReference>
<evidence type="ECO:0000259" key="1">
    <source>
        <dbReference type="Pfam" id="PF01575"/>
    </source>
</evidence>
<dbReference type="EMBL" id="PQLX01000008">
    <property type="protein sequence ID" value="POU63013.1"/>
    <property type="molecule type" value="Genomic_DNA"/>
</dbReference>
<organism evidence="2 3">
    <name type="scientific">Citrobacter amalonaticus</name>
    <dbReference type="NCBI Taxonomy" id="35703"/>
    <lineage>
        <taxon>Bacteria</taxon>
        <taxon>Pseudomonadati</taxon>
        <taxon>Pseudomonadota</taxon>
        <taxon>Gammaproteobacteria</taxon>
        <taxon>Enterobacterales</taxon>
        <taxon>Enterobacteriaceae</taxon>
        <taxon>Citrobacter</taxon>
    </lineage>
</organism>
<reference evidence="2 3" key="1">
    <citation type="submission" date="2018-01" db="EMBL/GenBank/DDBJ databases">
        <title>Complete genome sequences of 14 Citrobacter spp. isolated from plant in Canada.</title>
        <authorList>
            <person name="Bhandare S.G."/>
            <person name="Colavecchio A."/>
            <person name="Jeukens J."/>
            <person name="Emond-Rheault J.-G."/>
            <person name="Freschi L."/>
            <person name="Hamel J."/>
            <person name="Kukavica-Ibrulj I."/>
            <person name="Levesque R."/>
            <person name="Goodridge L."/>
        </authorList>
    </citation>
    <scope>NUCLEOTIDE SEQUENCE [LARGE SCALE GENOMIC DNA]</scope>
    <source>
        <strain evidence="2 3">S1285</strain>
    </source>
</reference>
<dbReference type="RefSeq" id="WP_103777545.1">
    <property type="nucleotide sequence ID" value="NZ_PQLX01000008.1"/>
</dbReference>
<accession>A0A2S4RT97</accession>
<feature type="domain" description="MaoC-like" evidence="1">
    <location>
        <begin position="16"/>
        <end position="122"/>
    </location>
</feature>
<dbReference type="InterPro" id="IPR052342">
    <property type="entry name" value="MCH/BMMD"/>
</dbReference>
<comment type="caution">
    <text evidence="2">The sequence shown here is derived from an EMBL/GenBank/DDBJ whole genome shotgun (WGS) entry which is preliminary data.</text>
</comment>
<dbReference type="PANTHER" id="PTHR43664:SF1">
    <property type="entry name" value="BETA-METHYLMALYL-COA DEHYDRATASE"/>
    <property type="match status" value="1"/>
</dbReference>
<dbReference type="Gene3D" id="3.10.129.10">
    <property type="entry name" value="Hotdog Thioesterase"/>
    <property type="match status" value="1"/>
</dbReference>
<proteinExistence type="predicted"/>
<protein>
    <submittedName>
        <fullName evidence="2">Dehydratase</fullName>
    </submittedName>
</protein>
<dbReference type="PANTHER" id="PTHR43664">
    <property type="entry name" value="MONOAMINE OXIDASE-RELATED"/>
    <property type="match status" value="1"/>
</dbReference>
<dbReference type="InterPro" id="IPR029069">
    <property type="entry name" value="HotDog_dom_sf"/>
</dbReference>
<sequence length="150" mass="17010">MFIDKYFEDFSLSECRTTTGRTITESDIVIHAGQTGDFYPHHMDAEWCKTQPFGQRIAHGTLTFAIAVGMTAGVINSKAMTYGYEKLRFPHPVFIGDTIRVNIAISEKCDHPRKAKYGLVTEKIEVVNQRNECVMATQHVLLVEKRDLVN</sequence>
<dbReference type="AlphaFoldDB" id="A0A2S4RT97"/>